<dbReference type="KEGG" id="psoj:PHYSODRAFT_302821"/>
<dbReference type="Proteomes" id="UP000002640">
    <property type="component" value="Unassembled WGS sequence"/>
</dbReference>
<dbReference type="EMBL" id="JH159156">
    <property type="protein sequence ID" value="EGZ13058.1"/>
    <property type="molecule type" value="Genomic_DNA"/>
</dbReference>
<accession>G4ZSX3</accession>
<dbReference type="AlphaFoldDB" id="G4ZSX3"/>
<dbReference type="InParanoid" id="G4ZSX3"/>
<evidence type="ECO:0000313" key="2">
    <source>
        <dbReference type="Proteomes" id="UP000002640"/>
    </source>
</evidence>
<protein>
    <submittedName>
        <fullName evidence="1">Uncharacterized protein</fullName>
    </submittedName>
</protein>
<keyword evidence="2" id="KW-1185">Reference proteome</keyword>
<dbReference type="RefSeq" id="XP_009530487.1">
    <property type="nucleotide sequence ID" value="XM_009532192.1"/>
</dbReference>
<dbReference type="GeneID" id="20642177"/>
<sequence length="181" mass="19941">MWVYVPTDSGIRSIYSAIADAGTVKRLKIRPECDFLVEDVSDVFEEPMTPAHWCWLAYALWSRAAKPNIRKLDLQAITLTDKDVSAIENVLQSSYPDPATRGSHENESQLPQYGYVTVQAGTEVVSVDCEDAVLVMASNCRCRALYDPSTIVIPGYGICKAKLMDGHKSFVADPPVPPGVF</sequence>
<gene>
    <name evidence="1" type="ORF">PHYSODRAFT_302821</name>
</gene>
<proteinExistence type="predicted"/>
<reference evidence="1 2" key="1">
    <citation type="journal article" date="2006" name="Science">
        <title>Phytophthora genome sequences uncover evolutionary origins and mechanisms of pathogenesis.</title>
        <authorList>
            <person name="Tyler B.M."/>
            <person name="Tripathy S."/>
            <person name="Zhang X."/>
            <person name="Dehal P."/>
            <person name="Jiang R.H."/>
            <person name="Aerts A."/>
            <person name="Arredondo F.D."/>
            <person name="Baxter L."/>
            <person name="Bensasson D."/>
            <person name="Beynon J.L."/>
            <person name="Chapman J."/>
            <person name="Damasceno C.M."/>
            <person name="Dorrance A.E."/>
            <person name="Dou D."/>
            <person name="Dickerman A.W."/>
            <person name="Dubchak I.L."/>
            <person name="Garbelotto M."/>
            <person name="Gijzen M."/>
            <person name="Gordon S.G."/>
            <person name="Govers F."/>
            <person name="Grunwald N.J."/>
            <person name="Huang W."/>
            <person name="Ivors K.L."/>
            <person name="Jones R.W."/>
            <person name="Kamoun S."/>
            <person name="Krampis K."/>
            <person name="Lamour K.H."/>
            <person name="Lee M.K."/>
            <person name="McDonald W.H."/>
            <person name="Medina M."/>
            <person name="Meijer H.J."/>
            <person name="Nordberg E.K."/>
            <person name="Maclean D.J."/>
            <person name="Ospina-Giraldo M.D."/>
            <person name="Morris P.F."/>
            <person name="Phuntumart V."/>
            <person name="Putnam N.H."/>
            <person name="Rash S."/>
            <person name="Rose J.K."/>
            <person name="Sakihama Y."/>
            <person name="Salamov A.A."/>
            <person name="Savidor A."/>
            <person name="Scheuring C.F."/>
            <person name="Smith B.M."/>
            <person name="Sobral B.W."/>
            <person name="Terry A."/>
            <person name="Torto-Alalibo T.A."/>
            <person name="Win J."/>
            <person name="Xu Z."/>
            <person name="Zhang H."/>
            <person name="Grigoriev I.V."/>
            <person name="Rokhsar D.S."/>
            <person name="Boore J.L."/>
        </authorList>
    </citation>
    <scope>NUCLEOTIDE SEQUENCE [LARGE SCALE GENOMIC DNA]</scope>
    <source>
        <strain evidence="1 2">P6497</strain>
    </source>
</reference>
<evidence type="ECO:0000313" key="1">
    <source>
        <dbReference type="EMBL" id="EGZ13058.1"/>
    </source>
</evidence>
<name>G4ZSX3_PHYSP</name>
<organism evidence="1 2">
    <name type="scientific">Phytophthora sojae (strain P6497)</name>
    <name type="common">Soybean stem and root rot agent</name>
    <name type="synonym">Phytophthora megasperma f. sp. glycines</name>
    <dbReference type="NCBI Taxonomy" id="1094619"/>
    <lineage>
        <taxon>Eukaryota</taxon>
        <taxon>Sar</taxon>
        <taxon>Stramenopiles</taxon>
        <taxon>Oomycota</taxon>
        <taxon>Peronosporomycetes</taxon>
        <taxon>Peronosporales</taxon>
        <taxon>Peronosporaceae</taxon>
        <taxon>Phytophthora</taxon>
    </lineage>
</organism>